<dbReference type="EMBL" id="PFBC01000010">
    <property type="protein sequence ID" value="PIR88185.1"/>
    <property type="molecule type" value="Genomic_DNA"/>
</dbReference>
<organism evidence="2 3">
    <name type="scientific">Candidatus Harrisonbacteria bacterium CG10_big_fil_rev_8_21_14_0_10_45_28</name>
    <dbReference type="NCBI Taxonomy" id="1974586"/>
    <lineage>
        <taxon>Bacteria</taxon>
        <taxon>Candidatus Harrisoniibacteriota</taxon>
    </lineage>
</organism>
<dbReference type="InterPro" id="IPR023093">
    <property type="entry name" value="ScpA-like_C"/>
</dbReference>
<dbReference type="Pfam" id="PF02616">
    <property type="entry name" value="SMC_ScpA"/>
    <property type="match status" value="1"/>
</dbReference>
<dbReference type="Gene3D" id="6.10.250.2410">
    <property type="match status" value="1"/>
</dbReference>
<dbReference type="PANTHER" id="PTHR33969:SF2">
    <property type="entry name" value="SEGREGATION AND CONDENSATION PROTEIN A"/>
    <property type="match status" value="1"/>
</dbReference>
<dbReference type="Gene3D" id="1.10.10.580">
    <property type="entry name" value="Structural maintenance of chromosome 1. Chain E"/>
    <property type="match status" value="1"/>
</dbReference>
<reference evidence="3" key="1">
    <citation type="submission" date="2017-09" db="EMBL/GenBank/DDBJ databases">
        <title>Depth-based differentiation of microbial function through sediment-hosted aquifers and enrichment of novel symbionts in the deep terrestrial subsurface.</title>
        <authorList>
            <person name="Probst A.J."/>
            <person name="Ladd B."/>
            <person name="Jarett J.K."/>
            <person name="Geller-Mcgrath D.E."/>
            <person name="Sieber C.M.K."/>
            <person name="Emerson J.B."/>
            <person name="Anantharaman K."/>
            <person name="Thomas B.C."/>
            <person name="Malmstrom R."/>
            <person name="Stieglmeier M."/>
            <person name="Klingl A."/>
            <person name="Woyke T."/>
            <person name="Ryan C.M."/>
            <person name="Banfield J.F."/>
        </authorList>
    </citation>
    <scope>NUCLEOTIDE SEQUENCE [LARGE SCALE GENOMIC DNA]</scope>
</reference>
<sequence>MSFEVRTEQFNGPMHKLLELIESKEMDVAQVSLAQVTGDFIAYVEQMNEGVSSVILSEFVVVASRLLLIKSKILIPNLEFSEEEEADIADLERRLKIYRELCSMNPATFKTSSSAELGVNKSAAFYISEIWNKNSISYSRRFLLSLKDRAVFYPPENTDGKMLEEAMRRVVNALEKILPERVPVEDNIVTLQEKIEDLVGRLAAAGKLTFNGSFKEEEKAEIVVLFLAVLHMLGNRLASVNQDEDFGEIKVAVNKV</sequence>
<evidence type="ECO:0000256" key="1">
    <source>
        <dbReference type="ARBA" id="ARBA00044777"/>
    </source>
</evidence>
<dbReference type="AlphaFoldDB" id="A0A2H0UQY1"/>
<evidence type="ECO:0000313" key="3">
    <source>
        <dbReference type="Proteomes" id="UP000230903"/>
    </source>
</evidence>
<protein>
    <recommendedName>
        <fullName evidence="1">Segregation and condensation protein A</fullName>
    </recommendedName>
</protein>
<comment type="caution">
    <text evidence="2">The sequence shown here is derived from an EMBL/GenBank/DDBJ whole genome shotgun (WGS) entry which is preliminary data.</text>
</comment>
<name>A0A2H0UQY1_9BACT</name>
<dbReference type="PANTHER" id="PTHR33969">
    <property type="entry name" value="SEGREGATION AND CONDENSATION PROTEIN A"/>
    <property type="match status" value="1"/>
</dbReference>
<proteinExistence type="predicted"/>
<dbReference type="Proteomes" id="UP000230903">
    <property type="component" value="Unassembled WGS sequence"/>
</dbReference>
<dbReference type="InterPro" id="IPR003768">
    <property type="entry name" value="ScpA"/>
</dbReference>
<accession>A0A2H0UQY1</accession>
<evidence type="ECO:0000313" key="2">
    <source>
        <dbReference type="EMBL" id="PIR88185.1"/>
    </source>
</evidence>
<gene>
    <name evidence="2" type="ORF">COU10_00540</name>
</gene>